<protein>
    <submittedName>
        <fullName evidence="9">Biopolymer transport protein ExbD/TolR</fullName>
    </submittedName>
</protein>
<dbReference type="Gene3D" id="3.30.420.270">
    <property type="match status" value="1"/>
</dbReference>
<evidence type="ECO:0000256" key="1">
    <source>
        <dbReference type="ARBA" id="ARBA00004162"/>
    </source>
</evidence>
<keyword evidence="7" id="KW-0653">Protein transport</keyword>
<dbReference type="AlphaFoldDB" id="A0A0C2CNC6"/>
<name>A0A0C2CNC6_9BACT</name>
<dbReference type="RefSeq" id="WP_052557090.1">
    <property type="nucleotide sequence ID" value="NZ_JMCC02000120.1"/>
</dbReference>
<dbReference type="Proteomes" id="UP000031599">
    <property type="component" value="Unassembled WGS sequence"/>
</dbReference>
<evidence type="ECO:0000256" key="4">
    <source>
        <dbReference type="ARBA" id="ARBA00022692"/>
    </source>
</evidence>
<evidence type="ECO:0000256" key="7">
    <source>
        <dbReference type="RuleBase" id="RU003879"/>
    </source>
</evidence>
<dbReference type="PANTHER" id="PTHR30558:SF7">
    <property type="entry name" value="TOL-PAL SYSTEM PROTEIN TOLR"/>
    <property type="match status" value="1"/>
</dbReference>
<dbReference type="GO" id="GO:0005886">
    <property type="term" value="C:plasma membrane"/>
    <property type="evidence" value="ECO:0007669"/>
    <property type="project" value="UniProtKB-SubCell"/>
</dbReference>
<feature type="transmembrane region" description="Helical" evidence="8">
    <location>
        <begin position="15"/>
        <end position="35"/>
    </location>
</feature>
<keyword evidence="3" id="KW-1003">Cell membrane</keyword>
<proteinExistence type="inferred from homology"/>
<sequence>MLQEEGGQAEVVAEINVTPMIDVLLSLLIIFMVAAKPPPNHKQPISIPQDPIEQTENDPDATLLIKIDAAGAVTVGKTPVAGDHAALVAALQANEKAQTDQRVAVKADDKVAYGSVIDVMSAAREAGIEHVGIASERL</sequence>
<organism evidence="9 10">
    <name type="scientific">Enhygromyxa salina</name>
    <dbReference type="NCBI Taxonomy" id="215803"/>
    <lineage>
        <taxon>Bacteria</taxon>
        <taxon>Pseudomonadati</taxon>
        <taxon>Myxococcota</taxon>
        <taxon>Polyangia</taxon>
        <taxon>Nannocystales</taxon>
        <taxon>Nannocystaceae</taxon>
        <taxon>Enhygromyxa</taxon>
    </lineage>
</organism>
<dbReference type="Pfam" id="PF02472">
    <property type="entry name" value="ExbD"/>
    <property type="match status" value="1"/>
</dbReference>
<evidence type="ECO:0000313" key="9">
    <source>
        <dbReference type="EMBL" id="KIG12701.1"/>
    </source>
</evidence>
<accession>A0A0C2CNC6</accession>
<dbReference type="InterPro" id="IPR003400">
    <property type="entry name" value="ExbD"/>
</dbReference>
<comment type="similarity">
    <text evidence="2 7">Belongs to the ExbD/TolR family.</text>
</comment>
<evidence type="ECO:0000256" key="8">
    <source>
        <dbReference type="SAM" id="Phobius"/>
    </source>
</evidence>
<evidence type="ECO:0000256" key="5">
    <source>
        <dbReference type="ARBA" id="ARBA00022989"/>
    </source>
</evidence>
<comment type="caution">
    <text evidence="9">The sequence shown here is derived from an EMBL/GenBank/DDBJ whole genome shotgun (WGS) entry which is preliminary data.</text>
</comment>
<keyword evidence="5 8" id="KW-1133">Transmembrane helix</keyword>
<dbReference type="GO" id="GO:0022857">
    <property type="term" value="F:transmembrane transporter activity"/>
    <property type="evidence" value="ECO:0007669"/>
    <property type="project" value="InterPro"/>
</dbReference>
<reference evidence="9 10" key="1">
    <citation type="submission" date="2014-12" db="EMBL/GenBank/DDBJ databases">
        <title>Genome assembly of Enhygromyxa salina DSM 15201.</title>
        <authorList>
            <person name="Sharma G."/>
            <person name="Subramanian S."/>
        </authorList>
    </citation>
    <scope>NUCLEOTIDE SEQUENCE [LARGE SCALE GENOMIC DNA]</scope>
    <source>
        <strain evidence="9 10">DSM 15201</strain>
    </source>
</reference>
<keyword evidence="6 8" id="KW-0472">Membrane</keyword>
<keyword evidence="7" id="KW-0813">Transport</keyword>
<evidence type="ECO:0000256" key="6">
    <source>
        <dbReference type="ARBA" id="ARBA00023136"/>
    </source>
</evidence>
<gene>
    <name evidence="9" type="ORF">DB30_01059</name>
</gene>
<keyword evidence="4 7" id="KW-0812">Transmembrane</keyword>
<evidence type="ECO:0000256" key="2">
    <source>
        <dbReference type="ARBA" id="ARBA00005811"/>
    </source>
</evidence>
<dbReference type="EMBL" id="JMCC02000120">
    <property type="protein sequence ID" value="KIG12701.1"/>
    <property type="molecule type" value="Genomic_DNA"/>
</dbReference>
<evidence type="ECO:0000313" key="10">
    <source>
        <dbReference type="Proteomes" id="UP000031599"/>
    </source>
</evidence>
<dbReference type="PANTHER" id="PTHR30558">
    <property type="entry name" value="EXBD MEMBRANE COMPONENT OF PMF-DRIVEN MACROMOLECULE IMPORT SYSTEM"/>
    <property type="match status" value="1"/>
</dbReference>
<evidence type="ECO:0000256" key="3">
    <source>
        <dbReference type="ARBA" id="ARBA00022475"/>
    </source>
</evidence>
<comment type="subcellular location">
    <subcellularLocation>
        <location evidence="1">Cell membrane</location>
        <topology evidence="1">Single-pass membrane protein</topology>
    </subcellularLocation>
    <subcellularLocation>
        <location evidence="7">Cell membrane</location>
        <topology evidence="7">Single-pass type II membrane protein</topology>
    </subcellularLocation>
</comment>
<dbReference type="GO" id="GO:0015031">
    <property type="term" value="P:protein transport"/>
    <property type="evidence" value="ECO:0007669"/>
    <property type="project" value="UniProtKB-KW"/>
</dbReference>